<comment type="pathway">
    <text evidence="2">Glycerolipid metabolism; triacylglycerol biosynthesis.</text>
</comment>
<dbReference type="Pfam" id="PF03982">
    <property type="entry name" value="DAGAT"/>
    <property type="match status" value="1"/>
</dbReference>
<organism evidence="18 20">
    <name type="scientific">Araneus ventricosus</name>
    <name type="common">Orbweaver spider</name>
    <name type="synonym">Epeira ventricosa</name>
    <dbReference type="NCBI Taxonomy" id="182803"/>
    <lineage>
        <taxon>Eukaryota</taxon>
        <taxon>Metazoa</taxon>
        <taxon>Ecdysozoa</taxon>
        <taxon>Arthropoda</taxon>
        <taxon>Chelicerata</taxon>
        <taxon>Arachnida</taxon>
        <taxon>Araneae</taxon>
        <taxon>Araneomorphae</taxon>
        <taxon>Entelegynae</taxon>
        <taxon>Araneoidea</taxon>
        <taxon>Araneidae</taxon>
        <taxon>Araneus</taxon>
    </lineage>
</organism>
<dbReference type="EMBL" id="BGPR01017227">
    <property type="protein sequence ID" value="GBN75520.1"/>
    <property type="molecule type" value="Genomic_DNA"/>
</dbReference>
<dbReference type="PANTHER" id="PTHR12317:SF0">
    <property type="entry name" value="ACYLTRANSFERASE"/>
    <property type="match status" value="1"/>
</dbReference>
<dbReference type="EC" id="2.3.1.20" evidence="5"/>
<name>A0A4Y2RIC4_ARAVE</name>
<dbReference type="Proteomes" id="UP000499080">
    <property type="component" value="Unassembled WGS sequence"/>
</dbReference>
<evidence type="ECO:0000256" key="12">
    <source>
        <dbReference type="ARBA" id="ARBA00023098"/>
    </source>
</evidence>
<keyword evidence="9" id="KW-0319">Glycerol metabolism</keyword>
<evidence type="ECO:0000256" key="3">
    <source>
        <dbReference type="ARBA" id="ARBA00005189"/>
    </source>
</evidence>
<reference evidence="18 20" key="1">
    <citation type="journal article" date="2019" name="Sci. Rep.">
        <title>Orb-weaving spider Araneus ventricosus genome elucidates the spidroin gene catalogue.</title>
        <authorList>
            <person name="Kono N."/>
            <person name="Nakamura H."/>
            <person name="Ohtoshi R."/>
            <person name="Moran D.A.P."/>
            <person name="Shinohara A."/>
            <person name="Yoshida Y."/>
            <person name="Fujiwara M."/>
            <person name="Mori M."/>
            <person name="Tomita M."/>
            <person name="Arakawa K."/>
        </authorList>
    </citation>
    <scope>NUCLEOTIDE SEQUENCE [LARGE SCALE GENOMIC DNA]</scope>
</reference>
<dbReference type="OrthoDB" id="264532at2759"/>
<evidence type="ECO:0000256" key="15">
    <source>
        <dbReference type="SAM" id="SignalP"/>
    </source>
</evidence>
<dbReference type="GO" id="GO:0006071">
    <property type="term" value="P:glycerol metabolic process"/>
    <property type="evidence" value="ECO:0007669"/>
    <property type="project" value="UniProtKB-KW"/>
</dbReference>
<keyword evidence="20" id="KW-1185">Reference proteome</keyword>
<keyword evidence="6" id="KW-0444">Lipid biosynthesis</keyword>
<evidence type="ECO:0000256" key="1">
    <source>
        <dbReference type="ARBA" id="ARBA00004477"/>
    </source>
</evidence>
<keyword evidence="11" id="KW-1133">Transmembrane helix</keyword>
<evidence type="ECO:0000256" key="2">
    <source>
        <dbReference type="ARBA" id="ARBA00004771"/>
    </source>
</evidence>
<evidence type="ECO:0000256" key="11">
    <source>
        <dbReference type="ARBA" id="ARBA00022989"/>
    </source>
</evidence>
<keyword evidence="8" id="KW-0812">Transmembrane</keyword>
<keyword evidence="13" id="KW-0472">Membrane</keyword>
<dbReference type="EMBL" id="BGPR01017226">
    <property type="protein sequence ID" value="GBN75514.1"/>
    <property type="molecule type" value="Genomic_DNA"/>
</dbReference>
<comment type="subcellular location">
    <subcellularLocation>
        <location evidence="1">Endoplasmic reticulum membrane</location>
        <topology evidence="1">Multi-pass membrane protein</topology>
    </subcellularLocation>
</comment>
<comment type="pathway">
    <text evidence="3">Lipid metabolism.</text>
</comment>
<dbReference type="GO" id="GO:0005789">
    <property type="term" value="C:endoplasmic reticulum membrane"/>
    <property type="evidence" value="ECO:0007669"/>
    <property type="project" value="UniProtKB-SubCell"/>
</dbReference>
<evidence type="ECO:0000256" key="5">
    <source>
        <dbReference type="ARBA" id="ARBA00013244"/>
    </source>
</evidence>
<feature type="signal peptide" evidence="15">
    <location>
        <begin position="1"/>
        <end position="15"/>
    </location>
</feature>
<dbReference type="EMBL" id="BGPR01016507">
    <property type="protein sequence ID" value="GBN73267.1"/>
    <property type="molecule type" value="Genomic_DNA"/>
</dbReference>
<dbReference type="EMBL" id="BGPR01016523">
    <property type="protein sequence ID" value="GBN73323.1"/>
    <property type="molecule type" value="Genomic_DNA"/>
</dbReference>
<dbReference type="PANTHER" id="PTHR12317">
    <property type="entry name" value="DIACYLGLYCEROL O-ACYLTRANSFERASE"/>
    <property type="match status" value="1"/>
</dbReference>
<comment type="similarity">
    <text evidence="4">Belongs to the diacylglycerol acyltransferase family.</text>
</comment>
<dbReference type="AlphaFoldDB" id="A0A4Y2RIC4"/>
<evidence type="ECO:0000313" key="17">
    <source>
        <dbReference type="EMBL" id="GBN73323.1"/>
    </source>
</evidence>
<evidence type="ECO:0000313" key="16">
    <source>
        <dbReference type="EMBL" id="GBN73267.1"/>
    </source>
</evidence>
<feature type="chain" id="PRO_5036129245" description="diacylglycerol O-acyltransferase" evidence="15">
    <location>
        <begin position="16"/>
        <end position="122"/>
    </location>
</feature>
<keyword evidence="7 18" id="KW-0808">Transferase</keyword>
<evidence type="ECO:0000256" key="9">
    <source>
        <dbReference type="ARBA" id="ARBA00022798"/>
    </source>
</evidence>
<proteinExistence type="inferred from homology"/>
<evidence type="ECO:0000256" key="14">
    <source>
        <dbReference type="ARBA" id="ARBA00023315"/>
    </source>
</evidence>
<keyword evidence="10" id="KW-0256">Endoplasmic reticulum</keyword>
<evidence type="ECO:0000313" key="20">
    <source>
        <dbReference type="Proteomes" id="UP000499080"/>
    </source>
</evidence>
<accession>A0A4Y2RIC4</accession>
<evidence type="ECO:0000256" key="8">
    <source>
        <dbReference type="ARBA" id="ARBA00022692"/>
    </source>
</evidence>
<dbReference type="GO" id="GO:0019432">
    <property type="term" value="P:triglyceride biosynthetic process"/>
    <property type="evidence" value="ECO:0007669"/>
    <property type="project" value="TreeGrafter"/>
</dbReference>
<keyword evidence="12" id="KW-0443">Lipid metabolism</keyword>
<keyword evidence="14 18" id="KW-0012">Acyltransferase</keyword>
<gene>
    <name evidence="18" type="primary">mogat1_1</name>
    <name evidence="17" type="synonym">mogat1_0</name>
    <name evidence="16" type="synonym">mogat1_2</name>
    <name evidence="19" type="synonym">mogat1_3</name>
    <name evidence="17" type="ORF">AVEN_132756_1</name>
    <name evidence="16" type="ORF">AVEN_249692_1</name>
    <name evidence="19" type="ORF">AVEN_267201_1</name>
    <name evidence="18" type="ORF">AVEN_39428_1</name>
</gene>
<keyword evidence="15" id="KW-0732">Signal</keyword>
<dbReference type="InterPro" id="IPR007130">
    <property type="entry name" value="DAGAT"/>
</dbReference>
<sequence length="122" mass="13915">MNVIFISASLVPVFAFGENDIFQQAENPKGSSLRQLQDKLKSFLGFSLPFFRGRGMFQYNYGLLPYRKPITVIIGKPIDVEKISEPTEEDIKTLHQKYIDSLTALFEEHKEKYAPGSKLLLS</sequence>
<evidence type="ECO:0000256" key="7">
    <source>
        <dbReference type="ARBA" id="ARBA00022679"/>
    </source>
</evidence>
<evidence type="ECO:0000313" key="18">
    <source>
        <dbReference type="EMBL" id="GBN75514.1"/>
    </source>
</evidence>
<evidence type="ECO:0000256" key="13">
    <source>
        <dbReference type="ARBA" id="ARBA00023136"/>
    </source>
</evidence>
<protein>
    <recommendedName>
        <fullName evidence="5">diacylglycerol O-acyltransferase</fullName>
        <ecNumber evidence="5">2.3.1.20</ecNumber>
    </recommendedName>
</protein>
<comment type="caution">
    <text evidence="18">The sequence shown here is derived from an EMBL/GenBank/DDBJ whole genome shotgun (WGS) entry which is preliminary data.</text>
</comment>
<evidence type="ECO:0000256" key="10">
    <source>
        <dbReference type="ARBA" id="ARBA00022824"/>
    </source>
</evidence>
<evidence type="ECO:0000313" key="19">
    <source>
        <dbReference type="EMBL" id="GBN75520.1"/>
    </source>
</evidence>
<dbReference type="GO" id="GO:0004144">
    <property type="term" value="F:diacylglycerol O-acyltransferase activity"/>
    <property type="evidence" value="ECO:0007669"/>
    <property type="project" value="UniProtKB-EC"/>
</dbReference>
<dbReference type="SUPFAM" id="SSF69593">
    <property type="entry name" value="Glycerol-3-phosphate (1)-acyltransferase"/>
    <property type="match status" value="1"/>
</dbReference>
<evidence type="ECO:0000256" key="4">
    <source>
        <dbReference type="ARBA" id="ARBA00005420"/>
    </source>
</evidence>
<evidence type="ECO:0000256" key="6">
    <source>
        <dbReference type="ARBA" id="ARBA00022516"/>
    </source>
</evidence>